<dbReference type="InterPro" id="IPR013087">
    <property type="entry name" value="Znf_C2H2_type"/>
</dbReference>
<feature type="domain" description="C2H2-type" evidence="5">
    <location>
        <begin position="263"/>
        <end position="288"/>
    </location>
</feature>
<dbReference type="PROSITE" id="PS50157">
    <property type="entry name" value="ZINC_FINGER_C2H2_2"/>
    <property type="match status" value="1"/>
</dbReference>
<keyword evidence="2 4" id="KW-0863">Zinc-finger</keyword>
<dbReference type="Gene3D" id="3.30.160.60">
    <property type="entry name" value="Classic Zinc Finger"/>
    <property type="match status" value="1"/>
</dbReference>
<name>A0ABM1C3K4_LIMPO</name>
<feature type="non-terminal residue" evidence="7">
    <location>
        <position position="288"/>
    </location>
</feature>
<evidence type="ECO:0000256" key="3">
    <source>
        <dbReference type="ARBA" id="ARBA00022833"/>
    </source>
</evidence>
<gene>
    <name evidence="7" type="primary">LOC106477538</name>
</gene>
<evidence type="ECO:0000313" key="6">
    <source>
        <dbReference type="Proteomes" id="UP000694941"/>
    </source>
</evidence>
<dbReference type="RefSeq" id="XP_013793543.1">
    <property type="nucleotide sequence ID" value="XM_013938089.1"/>
</dbReference>
<evidence type="ECO:0000256" key="4">
    <source>
        <dbReference type="PROSITE-ProRule" id="PRU00042"/>
    </source>
</evidence>
<sequence>TGTELDAYLGRYGWGHLSEILPQKSRRESASQVDEYFEENMEYLPNSHFDFATCEPPVQIGGQRPFSVGSRHCGTFPGMAESNDDVFLKPAPVPMPQVKPPLSGSWEDSTASMKSDHEQAELVSDTSLFPPCLYSTSSVERVSVKLSNTQAITVNKFPSSNKISLPMSTTSPVLSPHTKNMASEYNLQTYRFSTGSYYGLSRIYTPPNSEPGSYLHGRMTAPPPYPVTSQTTFSLPPPLTSSIQSDEVMNRRNNPEVEKRRIHHCNHPGCNKVYTKSSHLKAHQRIHT</sequence>
<proteinExistence type="predicted"/>
<evidence type="ECO:0000256" key="1">
    <source>
        <dbReference type="ARBA" id="ARBA00022723"/>
    </source>
</evidence>
<dbReference type="GeneID" id="106477538"/>
<keyword evidence="6" id="KW-1185">Reference proteome</keyword>
<dbReference type="InterPro" id="IPR036236">
    <property type="entry name" value="Znf_C2H2_sf"/>
</dbReference>
<keyword evidence="1" id="KW-0479">Metal-binding</keyword>
<organism evidence="6 7">
    <name type="scientific">Limulus polyphemus</name>
    <name type="common">Atlantic horseshoe crab</name>
    <dbReference type="NCBI Taxonomy" id="6850"/>
    <lineage>
        <taxon>Eukaryota</taxon>
        <taxon>Metazoa</taxon>
        <taxon>Ecdysozoa</taxon>
        <taxon>Arthropoda</taxon>
        <taxon>Chelicerata</taxon>
        <taxon>Merostomata</taxon>
        <taxon>Xiphosura</taxon>
        <taxon>Limulidae</taxon>
        <taxon>Limulus</taxon>
    </lineage>
</organism>
<dbReference type="PANTHER" id="PTHR23235">
    <property type="entry name" value="KRUEPPEL-LIKE TRANSCRIPTION FACTOR"/>
    <property type="match status" value="1"/>
</dbReference>
<evidence type="ECO:0000256" key="2">
    <source>
        <dbReference type="ARBA" id="ARBA00022771"/>
    </source>
</evidence>
<evidence type="ECO:0000259" key="5">
    <source>
        <dbReference type="PROSITE" id="PS50157"/>
    </source>
</evidence>
<reference evidence="7" key="1">
    <citation type="submission" date="2025-08" db="UniProtKB">
        <authorList>
            <consortium name="RefSeq"/>
        </authorList>
    </citation>
    <scope>IDENTIFICATION</scope>
    <source>
        <tissue evidence="7">Muscle</tissue>
    </source>
</reference>
<protein>
    <submittedName>
        <fullName evidence="7">Krueppel-like factor 5</fullName>
    </submittedName>
</protein>
<dbReference type="PANTHER" id="PTHR23235:SF120">
    <property type="entry name" value="KRUPPEL-LIKE FACTOR 15"/>
    <property type="match status" value="1"/>
</dbReference>
<accession>A0ABM1C3K4</accession>
<dbReference type="PROSITE" id="PS00028">
    <property type="entry name" value="ZINC_FINGER_C2H2_1"/>
    <property type="match status" value="1"/>
</dbReference>
<evidence type="ECO:0000313" key="7">
    <source>
        <dbReference type="RefSeq" id="XP_013793543.1"/>
    </source>
</evidence>
<dbReference type="Proteomes" id="UP000694941">
    <property type="component" value="Unplaced"/>
</dbReference>
<feature type="non-terminal residue" evidence="7">
    <location>
        <position position="1"/>
    </location>
</feature>
<dbReference type="SUPFAM" id="SSF57667">
    <property type="entry name" value="beta-beta-alpha zinc fingers"/>
    <property type="match status" value="1"/>
</dbReference>
<keyword evidence="3" id="KW-0862">Zinc</keyword>